<accession>A0A9D1NLF1</accession>
<protein>
    <submittedName>
        <fullName evidence="1">DNA-protecting protein DprA</fullName>
    </submittedName>
</protein>
<dbReference type="SUPFAM" id="SSF47781">
    <property type="entry name" value="RuvA domain 2-like"/>
    <property type="match status" value="1"/>
</dbReference>
<evidence type="ECO:0000313" key="2">
    <source>
        <dbReference type="Proteomes" id="UP000886812"/>
    </source>
</evidence>
<feature type="non-terminal residue" evidence="1">
    <location>
        <position position="78"/>
    </location>
</feature>
<proteinExistence type="predicted"/>
<sequence length="78" mass="8220">MQAQTQAAMILNGIAGVGPVAAKRLREAFDGDLAAALSAEKSRLAALPGIGKTLAEKISAWREHFDPEKEERALAAYG</sequence>
<reference evidence="1" key="2">
    <citation type="journal article" date="2021" name="PeerJ">
        <title>Extensive microbial diversity within the chicken gut microbiome revealed by metagenomics and culture.</title>
        <authorList>
            <person name="Gilroy R."/>
            <person name="Ravi A."/>
            <person name="Getino M."/>
            <person name="Pursley I."/>
            <person name="Horton D.L."/>
            <person name="Alikhan N.F."/>
            <person name="Baker D."/>
            <person name="Gharbi K."/>
            <person name="Hall N."/>
            <person name="Watson M."/>
            <person name="Adriaenssens E.M."/>
            <person name="Foster-Nyarko E."/>
            <person name="Jarju S."/>
            <person name="Secka A."/>
            <person name="Antonio M."/>
            <person name="Oren A."/>
            <person name="Chaudhuri R.R."/>
            <person name="La Ragione R."/>
            <person name="Hildebrand F."/>
            <person name="Pallen M.J."/>
        </authorList>
    </citation>
    <scope>NUCLEOTIDE SEQUENCE</scope>
    <source>
        <strain evidence="1">10669</strain>
    </source>
</reference>
<comment type="caution">
    <text evidence="1">The sequence shown here is derived from an EMBL/GenBank/DDBJ whole genome shotgun (WGS) entry which is preliminary data.</text>
</comment>
<dbReference type="Gene3D" id="1.10.150.20">
    <property type="entry name" value="5' to 3' exonuclease, C-terminal subdomain"/>
    <property type="match status" value="1"/>
</dbReference>
<gene>
    <name evidence="1" type="ORF">IAC75_06410</name>
</gene>
<evidence type="ECO:0000313" key="1">
    <source>
        <dbReference type="EMBL" id="HIV04759.1"/>
    </source>
</evidence>
<dbReference type="Pfam" id="PF14520">
    <property type="entry name" value="HHH_5"/>
    <property type="match status" value="1"/>
</dbReference>
<dbReference type="Proteomes" id="UP000886812">
    <property type="component" value="Unassembled WGS sequence"/>
</dbReference>
<reference evidence="1" key="1">
    <citation type="submission" date="2020-10" db="EMBL/GenBank/DDBJ databases">
        <authorList>
            <person name="Gilroy R."/>
        </authorList>
    </citation>
    <scope>NUCLEOTIDE SEQUENCE</scope>
    <source>
        <strain evidence="1">10669</strain>
    </source>
</reference>
<dbReference type="AlphaFoldDB" id="A0A9D1NLF1"/>
<dbReference type="InterPro" id="IPR010994">
    <property type="entry name" value="RuvA_2-like"/>
</dbReference>
<name>A0A9D1NLF1_9BACT</name>
<organism evidence="1 2">
    <name type="scientific">Candidatus Spyradosoma merdigallinarum</name>
    <dbReference type="NCBI Taxonomy" id="2840950"/>
    <lineage>
        <taxon>Bacteria</taxon>
        <taxon>Pseudomonadati</taxon>
        <taxon>Verrucomicrobiota</taxon>
        <taxon>Opitutia</taxon>
        <taxon>Opitutia incertae sedis</taxon>
        <taxon>Candidatus Spyradosoma</taxon>
    </lineage>
</organism>
<dbReference type="EMBL" id="DVOG01000170">
    <property type="protein sequence ID" value="HIV04759.1"/>
    <property type="molecule type" value="Genomic_DNA"/>
</dbReference>